<name>A0A921TCK3_9RHOB</name>
<proteinExistence type="predicted"/>
<evidence type="ECO:0000313" key="2">
    <source>
        <dbReference type="EMBL" id="KAF0675241.1"/>
    </source>
</evidence>
<sequence>MCNNAPAYWPNLPTPPNPELGTRAMRSCGSERDQSESLSKHTQTHETKRFHLGDAVGHVTLGRMPNELIYIPYFYLDGGGGDTVIQRSLVQLSDDKVPSELYRTAAASS</sequence>
<accession>A0A921TCK3</accession>
<protein>
    <submittedName>
        <fullName evidence="2">Uncharacterized protein</fullName>
    </submittedName>
</protein>
<dbReference type="EMBL" id="APKE01000027">
    <property type="protein sequence ID" value="KAF0675241.1"/>
    <property type="molecule type" value="Genomic_DNA"/>
</dbReference>
<dbReference type="Proteomes" id="UP000698242">
    <property type="component" value="Unassembled WGS sequence"/>
</dbReference>
<evidence type="ECO:0000313" key="3">
    <source>
        <dbReference type="Proteomes" id="UP000698242"/>
    </source>
</evidence>
<organism evidence="2 3">
    <name type="scientific">Profundibacterium mesophilum KAUST100406-0324</name>
    <dbReference type="NCBI Taxonomy" id="1037889"/>
    <lineage>
        <taxon>Bacteria</taxon>
        <taxon>Pseudomonadati</taxon>
        <taxon>Pseudomonadota</taxon>
        <taxon>Alphaproteobacteria</taxon>
        <taxon>Rhodobacterales</taxon>
        <taxon>Roseobacteraceae</taxon>
        <taxon>Profundibacterium</taxon>
    </lineage>
</organism>
<comment type="caution">
    <text evidence="2">The sequence shown here is derived from an EMBL/GenBank/DDBJ whole genome shotgun (WGS) entry which is preliminary data.</text>
</comment>
<feature type="region of interest" description="Disordered" evidence="1">
    <location>
        <begin position="1"/>
        <end position="49"/>
    </location>
</feature>
<dbReference type="AlphaFoldDB" id="A0A921TCK3"/>
<gene>
    <name evidence="2" type="ORF">PMES_02361</name>
</gene>
<keyword evidence="3" id="KW-1185">Reference proteome</keyword>
<feature type="compositionally biased region" description="Basic and acidic residues" evidence="1">
    <location>
        <begin position="29"/>
        <end position="49"/>
    </location>
</feature>
<reference evidence="2" key="1">
    <citation type="submission" date="2013-03" db="EMBL/GenBank/DDBJ databases">
        <title>Genome Sequence of the Profundibacterium mesophilum strain KAUST100406-0324T from Red Sea, a novel genus in the family Rhodobacteraceae.</title>
        <authorList>
            <person name="Essack M."/>
            <person name="Alam I."/>
            <person name="Lafi F."/>
            <person name="Alawi W."/>
            <person name="Kamanu F."/>
            <person name="Al-Suwailem A."/>
            <person name="Lee O.O."/>
            <person name="Xu Y."/>
            <person name="Bajic V."/>
            <person name="Qian P.-Y."/>
            <person name="Archer J."/>
        </authorList>
    </citation>
    <scope>NUCLEOTIDE SEQUENCE</scope>
    <source>
        <strain evidence="2">KAUST100406-0324</strain>
    </source>
</reference>
<evidence type="ECO:0000256" key="1">
    <source>
        <dbReference type="SAM" id="MobiDB-lite"/>
    </source>
</evidence>